<evidence type="ECO:0000256" key="5">
    <source>
        <dbReference type="ARBA" id="ARBA00023004"/>
    </source>
</evidence>
<keyword evidence="1" id="KW-0813">Transport</keyword>
<dbReference type="InterPro" id="IPR036909">
    <property type="entry name" value="Cyt_c-like_dom_sf"/>
</dbReference>
<dbReference type="EMBL" id="FPLD01000065">
    <property type="protein sequence ID" value="SGZ01042.1"/>
    <property type="molecule type" value="Genomic_DNA"/>
</dbReference>
<evidence type="ECO:0000256" key="7">
    <source>
        <dbReference type="SAM" id="SignalP"/>
    </source>
</evidence>
<evidence type="ECO:0000256" key="1">
    <source>
        <dbReference type="ARBA" id="ARBA00022448"/>
    </source>
</evidence>
<dbReference type="PROSITE" id="PS51007">
    <property type="entry name" value="CYTC"/>
    <property type="match status" value="1"/>
</dbReference>
<keyword evidence="2 6" id="KW-0349">Heme</keyword>
<evidence type="ECO:0000256" key="3">
    <source>
        <dbReference type="ARBA" id="ARBA00022723"/>
    </source>
</evidence>
<proteinExistence type="predicted"/>
<evidence type="ECO:0000313" key="9">
    <source>
        <dbReference type="EMBL" id="SGY91506.1"/>
    </source>
</evidence>
<keyword evidence="4" id="KW-0249">Electron transport</keyword>
<dbReference type="AlphaFoldDB" id="A0A1L0EAA7"/>
<keyword evidence="7" id="KW-0732">Signal</keyword>
<dbReference type="SUPFAM" id="SSF46626">
    <property type="entry name" value="Cytochrome c"/>
    <property type="match status" value="1"/>
</dbReference>
<keyword evidence="11" id="KW-1185">Reference proteome</keyword>
<evidence type="ECO:0000256" key="4">
    <source>
        <dbReference type="ARBA" id="ARBA00022982"/>
    </source>
</evidence>
<accession>A0A1L0EAA7</accession>
<keyword evidence="3 6" id="KW-0479">Metal-binding</keyword>
<dbReference type="PANTHER" id="PTHR33751">
    <property type="entry name" value="CBB3-TYPE CYTOCHROME C OXIDASE SUBUNIT FIXP"/>
    <property type="match status" value="1"/>
</dbReference>
<dbReference type="GO" id="GO:0046872">
    <property type="term" value="F:metal ion binding"/>
    <property type="evidence" value="ECO:0007669"/>
    <property type="project" value="UniProtKB-KW"/>
</dbReference>
<name>A0A1L0EAA7_9GAMM</name>
<gene>
    <name evidence="9" type="ORF">MT2528_2179</name>
    <name evidence="10" type="ORF">NVI5450_2379</name>
</gene>
<evidence type="ECO:0000256" key="2">
    <source>
        <dbReference type="ARBA" id="ARBA00022617"/>
    </source>
</evidence>
<organism evidence="10 12">
    <name type="scientific">Moritella viscosa</name>
    <dbReference type="NCBI Taxonomy" id="80854"/>
    <lineage>
        <taxon>Bacteria</taxon>
        <taxon>Pseudomonadati</taxon>
        <taxon>Pseudomonadota</taxon>
        <taxon>Gammaproteobacteria</taxon>
        <taxon>Alteromonadales</taxon>
        <taxon>Moritellaceae</taxon>
        <taxon>Moritella</taxon>
    </lineage>
</organism>
<evidence type="ECO:0000256" key="6">
    <source>
        <dbReference type="PROSITE-ProRule" id="PRU00433"/>
    </source>
</evidence>
<dbReference type="GO" id="GO:0020037">
    <property type="term" value="F:heme binding"/>
    <property type="evidence" value="ECO:0007669"/>
    <property type="project" value="InterPro"/>
</dbReference>
<dbReference type="GO" id="GO:0009055">
    <property type="term" value="F:electron transfer activity"/>
    <property type="evidence" value="ECO:0007669"/>
    <property type="project" value="InterPro"/>
</dbReference>
<dbReference type="InterPro" id="IPR050597">
    <property type="entry name" value="Cytochrome_c_Oxidase_Subunit"/>
</dbReference>
<evidence type="ECO:0000259" key="8">
    <source>
        <dbReference type="PROSITE" id="PS51007"/>
    </source>
</evidence>
<protein>
    <submittedName>
        <fullName evidence="10">Cytochrome c family protein</fullName>
    </submittedName>
</protein>
<keyword evidence="5 6" id="KW-0408">Iron</keyword>
<evidence type="ECO:0000313" key="10">
    <source>
        <dbReference type="EMBL" id="SGZ01042.1"/>
    </source>
</evidence>
<dbReference type="PANTHER" id="PTHR33751:SF9">
    <property type="entry name" value="CYTOCHROME C4"/>
    <property type="match status" value="1"/>
</dbReference>
<evidence type="ECO:0000313" key="11">
    <source>
        <dbReference type="Proteomes" id="UP000182660"/>
    </source>
</evidence>
<feature type="domain" description="Cytochrome c" evidence="8">
    <location>
        <begin position="49"/>
        <end position="130"/>
    </location>
</feature>
<dbReference type="InterPro" id="IPR009056">
    <property type="entry name" value="Cyt_c-like_dom"/>
</dbReference>
<dbReference type="Pfam" id="PF00034">
    <property type="entry name" value="Cytochrom_C"/>
    <property type="match status" value="1"/>
</dbReference>
<feature type="chain" id="PRO_5013040988" evidence="7">
    <location>
        <begin position="48"/>
        <end position="130"/>
    </location>
</feature>
<feature type="signal peptide" evidence="7">
    <location>
        <begin position="1"/>
        <end position="47"/>
    </location>
</feature>
<sequence length="130" mass="13439">MRSNICKNNKINPYTASKQDAISEYMMKKITTMIVALACLVPSLSMAAGDVAAGKAKAVVCAACHGASGISAVPMYPNLAGQKEMYLVNALKAYKAGQRTGGMAPVMGGQAAALSDADINNVAAYFSSLK</sequence>
<reference evidence="10 12" key="2">
    <citation type="submission" date="2016-11" db="EMBL/GenBank/DDBJ databases">
        <authorList>
            <person name="Jaros S."/>
            <person name="Januszkiewicz K."/>
            <person name="Wedrychowicz H."/>
        </authorList>
    </citation>
    <scope>NUCLEOTIDE SEQUENCE [LARGE SCALE GENOMIC DNA]</scope>
    <source>
        <strain evidence="10">NVI 5450</strain>
    </source>
</reference>
<dbReference type="Proteomes" id="UP000183794">
    <property type="component" value="Unassembled WGS sequence"/>
</dbReference>
<evidence type="ECO:0000313" key="12">
    <source>
        <dbReference type="Proteomes" id="UP000183794"/>
    </source>
</evidence>
<dbReference type="Proteomes" id="UP000182660">
    <property type="component" value="Unassembled WGS sequence"/>
</dbReference>
<reference evidence="9 11" key="1">
    <citation type="submission" date="2016-11" db="EMBL/GenBank/DDBJ databases">
        <authorList>
            <person name="Klemetsen T."/>
        </authorList>
    </citation>
    <scope>NUCLEOTIDE SEQUENCE [LARGE SCALE GENOMIC DNA]</scope>
    <source>
        <strain evidence="9">MT 2528</strain>
    </source>
</reference>
<dbReference type="Gene3D" id="1.10.760.10">
    <property type="entry name" value="Cytochrome c-like domain"/>
    <property type="match status" value="1"/>
</dbReference>
<dbReference type="EMBL" id="FPLJ01000052">
    <property type="protein sequence ID" value="SGY91506.1"/>
    <property type="molecule type" value="Genomic_DNA"/>
</dbReference>